<dbReference type="RefSeq" id="WP_096353160.1">
    <property type="nucleotide sequence ID" value="NZ_AP017313.1"/>
</dbReference>
<evidence type="ECO:0000313" key="1">
    <source>
        <dbReference type="EMBL" id="BAU55013.1"/>
    </source>
</evidence>
<name>A0A110B358_9SPHI</name>
<protein>
    <submittedName>
        <fullName evidence="1">Haloacid dehalogenase-like hydrolase</fullName>
    </submittedName>
</protein>
<dbReference type="InterPro" id="IPR036412">
    <property type="entry name" value="HAD-like_sf"/>
</dbReference>
<dbReference type="InterPro" id="IPR023214">
    <property type="entry name" value="HAD_sf"/>
</dbReference>
<dbReference type="SUPFAM" id="SSF56784">
    <property type="entry name" value="HAD-like"/>
    <property type="match status" value="1"/>
</dbReference>
<reference evidence="1 2" key="1">
    <citation type="submission" date="2015-12" db="EMBL/GenBank/DDBJ databases">
        <title>Genome sequence of Mucilaginibacter gotjawali.</title>
        <authorList>
            <person name="Lee J.S."/>
            <person name="Lee K.C."/>
            <person name="Kim K.K."/>
            <person name="Lee B.W."/>
        </authorList>
    </citation>
    <scope>NUCLEOTIDE SEQUENCE [LARGE SCALE GENOMIC DNA]</scope>
    <source>
        <strain evidence="1 2">SA3-7</strain>
    </source>
</reference>
<keyword evidence="2" id="KW-1185">Reference proteome</keyword>
<accession>A0A110B358</accession>
<dbReference type="GO" id="GO:0046872">
    <property type="term" value="F:metal ion binding"/>
    <property type="evidence" value="ECO:0007669"/>
    <property type="project" value="UniProtKB-KW"/>
</dbReference>
<proteinExistence type="predicted"/>
<evidence type="ECO:0000313" key="2">
    <source>
        <dbReference type="Proteomes" id="UP000218263"/>
    </source>
</evidence>
<dbReference type="Pfam" id="PF12710">
    <property type="entry name" value="HAD"/>
    <property type="match status" value="1"/>
</dbReference>
<dbReference type="KEGG" id="mgot:MgSA37_03193"/>
<dbReference type="EMBL" id="AP017313">
    <property type="protein sequence ID" value="BAU55013.1"/>
    <property type="molecule type" value="Genomic_DNA"/>
</dbReference>
<dbReference type="OrthoDB" id="9794212at2"/>
<dbReference type="PANTHER" id="PTHR43344:SF13">
    <property type="entry name" value="PHOSPHATASE RV3661-RELATED"/>
    <property type="match status" value="1"/>
</dbReference>
<organism evidence="1 2">
    <name type="scientific">Mucilaginibacter gotjawali</name>
    <dbReference type="NCBI Taxonomy" id="1550579"/>
    <lineage>
        <taxon>Bacteria</taxon>
        <taxon>Pseudomonadati</taxon>
        <taxon>Bacteroidota</taxon>
        <taxon>Sphingobacteriia</taxon>
        <taxon>Sphingobacteriales</taxon>
        <taxon>Sphingobacteriaceae</taxon>
        <taxon>Mucilaginibacter</taxon>
    </lineage>
</organism>
<dbReference type="Proteomes" id="UP000218263">
    <property type="component" value="Chromosome"/>
</dbReference>
<dbReference type="InterPro" id="IPR050582">
    <property type="entry name" value="HAD-like_SerB"/>
</dbReference>
<dbReference type="InterPro" id="IPR006385">
    <property type="entry name" value="HAD_hydro_SerB1"/>
</dbReference>
<dbReference type="NCBIfam" id="TIGR01490">
    <property type="entry name" value="HAD-SF-IB-hyp1"/>
    <property type="match status" value="1"/>
</dbReference>
<dbReference type="GO" id="GO:0016787">
    <property type="term" value="F:hydrolase activity"/>
    <property type="evidence" value="ECO:0007669"/>
    <property type="project" value="UniProtKB-KW"/>
</dbReference>
<dbReference type="Gene3D" id="3.40.50.1000">
    <property type="entry name" value="HAD superfamily/HAD-like"/>
    <property type="match status" value="1"/>
</dbReference>
<dbReference type="AlphaFoldDB" id="A0A110B358"/>
<keyword evidence="1" id="KW-0378">Hydrolase</keyword>
<dbReference type="PANTHER" id="PTHR43344">
    <property type="entry name" value="PHOSPHOSERINE PHOSPHATASE"/>
    <property type="match status" value="1"/>
</dbReference>
<sequence>MRKIAFFDFDGTITTRDTLFEVIKHHKGKTKFYTGLLLNLPYLIGFKIKLITNQYAKEKILEYFFKGMEFSKFQKICDDFATGSLPSVVRPGAAAEIQKLKYSGFEVVIVSASAENWIKAWADEIGVQLIGSQLEIVDNKITGKLKGANCNGGEKVARISLVFDVAQYDVIYAFGDTKGDIPMLALAGKSFYKPFRQ</sequence>
<dbReference type="NCBIfam" id="TIGR01488">
    <property type="entry name" value="HAD-SF-IB"/>
    <property type="match status" value="1"/>
</dbReference>
<gene>
    <name evidence="1" type="ORF">MgSA37_03193</name>
</gene>